<dbReference type="GO" id="GO:0005886">
    <property type="term" value="C:plasma membrane"/>
    <property type="evidence" value="ECO:0007669"/>
    <property type="project" value="UniProtKB-SubCell"/>
</dbReference>
<dbReference type="Gene3D" id="3.40.30.60">
    <property type="entry name" value="FHIPEP family, domain 1"/>
    <property type="match status" value="1"/>
</dbReference>
<dbReference type="InterPro" id="IPR042196">
    <property type="entry name" value="FHIPEP_4"/>
</dbReference>
<organism evidence="10 11">
    <name type="scientific">Candidatus Anaerobiospirillum merdipullorum</name>
    <dbReference type="NCBI Taxonomy" id="2838450"/>
    <lineage>
        <taxon>Bacteria</taxon>
        <taxon>Pseudomonadati</taxon>
        <taxon>Pseudomonadota</taxon>
        <taxon>Gammaproteobacteria</taxon>
        <taxon>Aeromonadales</taxon>
        <taxon>Succinivibrionaceae</taxon>
        <taxon>Anaerobiospirillum</taxon>
    </lineage>
</organism>
<evidence type="ECO:0000256" key="9">
    <source>
        <dbReference type="SAM" id="Phobius"/>
    </source>
</evidence>
<reference evidence="10" key="2">
    <citation type="submission" date="2021-04" db="EMBL/GenBank/DDBJ databases">
        <authorList>
            <person name="Gilroy R."/>
        </authorList>
    </citation>
    <scope>NUCLEOTIDE SEQUENCE</scope>
    <source>
        <strain evidence="10">687</strain>
    </source>
</reference>
<protein>
    <submittedName>
        <fullName evidence="10">Type III secretion system export apparatus subunit SctV</fullName>
    </submittedName>
</protein>
<evidence type="ECO:0000256" key="7">
    <source>
        <dbReference type="ARBA" id="ARBA00022989"/>
    </source>
</evidence>
<dbReference type="PRINTS" id="PR00949">
    <property type="entry name" value="TYPE3IMAPROT"/>
</dbReference>
<accession>A0A9E2KN13</accession>
<keyword evidence="7 9" id="KW-1133">Transmembrane helix</keyword>
<reference evidence="10" key="1">
    <citation type="journal article" date="2021" name="PeerJ">
        <title>Extensive microbial diversity within the chicken gut microbiome revealed by metagenomics and culture.</title>
        <authorList>
            <person name="Gilroy R."/>
            <person name="Ravi A."/>
            <person name="Getino M."/>
            <person name="Pursley I."/>
            <person name="Horton D.L."/>
            <person name="Alikhan N.F."/>
            <person name="Baker D."/>
            <person name="Gharbi K."/>
            <person name="Hall N."/>
            <person name="Watson M."/>
            <person name="Adriaenssens E.M."/>
            <person name="Foster-Nyarko E."/>
            <person name="Jarju S."/>
            <person name="Secka A."/>
            <person name="Antonio M."/>
            <person name="Oren A."/>
            <person name="Chaudhuri R.R."/>
            <person name="La Ragione R."/>
            <person name="Hildebrand F."/>
            <person name="Pallen M.J."/>
        </authorList>
    </citation>
    <scope>NUCLEOTIDE SEQUENCE</scope>
    <source>
        <strain evidence="10">687</strain>
    </source>
</reference>
<dbReference type="PIRSF" id="PIRSF005419">
    <property type="entry name" value="FlhA"/>
    <property type="match status" value="1"/>
</dbReference>
<dbReference type="AlphaFoldDB" id="A0A9E2KN13"/>
<evidence type="ECO:0000256" key="3">
    <source>
        <dbReference type="ARBA" id="ARBA00022448"/>
    </source>
</evidence>
<evidence type="ECO:0000256" key="8">
    <source>
        <dbReference type="ARBA" id="ARBA00023136"/>
    </source>
</evidence>
<feature type="transmembrane region" description="Helical" evidence="9">
    <location>
        <begin position="116"/>
        <end position="135"/>
    </location>
</feature>
<dbReference type="InterPro" id="IPR025505">
    <property type="entry name" value="FHIPEP_CS"/>
</dbReference>
<sequence>MTLLESARFSSSLVTKHADFLLVGMVVAVITLMVVPLPTFMVDLLISANLGASFVIMMMTMYAPNVLAFSSFPSLLLFTTLFRVGLNIATTRLILLQADAGEIIYTFGEFAVGGNFIVGAVVFIIIAIIQFLVIAKGAERVSEVGARFSLDAMPGKQMSIDADLRAGSIDSEEAQRRRNNVSLESQMYGAMDGAMKFVKGDAIAGLLIAAVNIVAGTIIGVTQMGMTSGEALQLYGVLTIGDGLVSQIPSLLIAISAGILVTRSGGDVDNVGEQIGSQIFSQPRALMIAGFLVFLFALIPGFPKPQLFSLAFLLGGIGFALKYVANAKDKVVDKKLEIKQNLKSTIDKSRGASKRNADNGDEFSPVVPLILDLASNLADKLDYDVLNDELISLRRALYFDLGVPFPGVNLRDNPNLGSFEYVLNLDEVPVGFGSLMEDHVLVREDPDNIRMLGIEVKEGIPFLPSEKSWWIQKKDAARVQAVGSHVLSHEKVISLHLSLILSRHADNFIGLQETKYLLDRMEERAPDLVHEASRLLPLQKVADLLKRLVQEQISIRDLRSILEALIIWAPKEKDQVMLSEYIRASLKRQISYKYCAGQNILPAVLLDPSCEEKIRKSIRQTSAGAFLALDPVSSRQFIQEVRRIIASRSGKRIVIITSIDIRRYVRRLIEGEFYEIPVLDYQELTPEISVQPVDKIRI</sequence>
<evidence type="ECO:0000313" key="11">
    <source>
        <dbReference type="Proteomes" id="UP000824150"/>
    </source>
</evidence>
<dbReference type="PANTHER" id="PTHR30161">
    <property type="entry name" value="FLAGELLAR EXPORT PROTEIN, MEMBRANE FLHA SUBUNIT-RELATED"/>
    <property type="match status" value="1"/>
</dbReference>
<evidence type="ECO:0000313" key="10">
    <source>
        <dbReference type="EMBL" id="MBU3826312.1"/>
    </source>
</evidence>
<keyword evidence="4" id="KW-1003">Cell membrane</keyword>
<dbReference type="InterPro" id="IPR006302">
    <property type="entry name" value="T3SS_HrcV"/>
</dbReference>
<dbReference type="Gene3D" id="3.40.50.12790">
    <property type="entry name" value="FHIPEP family, domain 4"/>
    <property type="match status" value="1"/>
</dbReference>
<dbReference type="Gene3D" id="1.10.8.540">
    <property type="entry name" value="FHIPEP family, domain 3"/>
    <property type="match status" value="1"/>
</dbReference>
<evidence type="ECO:0000256" key="5">
    <source>
        <dbReference type="ARBA" id="ARBA00022519"/>
    </source>
</evidence>
<comment type="subcellular location">
    <subcellularLocation>
        <location evidence="1">Cell inner membrane</location>
        <topology evidence="1">Multi-pass membrane protein</topology>
    </subcellularLocation>
</comment>
<comment type="similarity">
    <text evidence="2">Belongs to the FHIPEP (flagella/HR/invasion proteins export pore) family.</text>
</comment>
<dbReference type="PROSITE" id="PS00994">
    <property type="entry name" value="FHIPEP"/>
    <property type="match status" value="1"/>
</dbReference>
<dbReference type="NCBIfam" id="TIGR01399">
    <property type="entry name" value="hrcV"/>
    <property type="match status" value="1"/>
</dbReference>
<proteinExistence type="inferred from homology"/>
<feature type="transmembrane region" description="Helical" evidence="9">
    <location>
        <begin position="75"/>
        <end position="96"/>
    </location>
</feature>
<evidence type="ECO:0000256" key="1">
    <source>
        <dbReference type="ARBA" id="ARBA00004429"/>
    </source>
</evidence>
<keyword evidence="3" id="KW-0813">Transport</keyword>
<name>A0A9E2KN13_9GAMM</name>
<feature type="transmembrane region" description="Helical" evidence="9">
    <location>
        <begin position="20"/>
        <end position="38"/>
    </location>
</feature>
<feature type="transmembrane region" description="Helical" evidence="9">
    <location>
        <begin position="283"/>
        <end position="301"/>
    </location>
</feature>
<keyword evidence="5" id="KW-0997">Cell inner membrane</keyword>
<feature type="transmembrane region" description="Helical" evidence="9">
    <location>
        <begin position="244"/>
        <end position="262"/>
    </location>
</feature>
<keyword evidence="8 9" id="KW-0472">Membrane</keyword>
<dbReference type="InterPro" id="IPR042193">
    <property type="entry name" value="FHIPEP_3"/>
</dbReference>
<feature type="transmembrane region" description="Helical" evidence="9">
    <location>
        <begin position="203"/>
        <end position="224"/>
    </location>
</feature>
<dbReference type="GO" id="GO:0009306">
    <property type="term" value="P:protein secretion"/>
    <property type="evidence" value="ECO:0007669"/>
    <property type="project" value="InterPro"/>
</dbReference>
<dbReference type="EMBL" id="JAHLFG010000027">
    <property type="protein sequence ID" value="MBU3826312.1"/>
    <property type="molecule type" value="Genomic_DNA"/>
</dbReference>
<dbReference type="Pfam" id="PF00771">
    <property type="entry name" value="FHIPEP"/>
    <property type="match status" value="1"/>
</dbReference>
<evidence type="ECO:0000256" key="4">
    <source>
        <dbReference type="ARBA" id="ARBA00022475"/>
    </source>
</evidence>
<comment type="caution">
    <text evidence="10">The sequence shown here is derived from an EMBL/GenBank/DDBJ whole genome shotgun (WGS) entry which is preliminary data.</text>
</comment>
<evidence type="ECO:0000256" key="6">
    <source>
        <dbReference type="ARBA" id="ARBA00022692"/>
    </source>
</evidence>
<dbReference type="InterPro" id="IPR042194">
    <property type="entry name" value="FHIPEP_1"/>
</dbReference>
<keyword evidence="6 9" id="KW-0812">Transmembrane</keyword>
<gene>
    <name evidence="10" type="primary">sctV</name>
    <name evidence="10" type="ORF">IAA31_02310</name>
</gene>
<feature type="transmembrane region" description="Helical" evidence="9">
    <location>
        <begin position="44"/>
        <end position="63"/>
    </location>
</feature>
<dbReference type="Proteomes" id="UP000824150">
    <property type="component" value="Unassembled WGS sequence"/>
</dbReference>
<feature type="transmembrane region" description="Helical" evidence="9">
    <location>
        <begin position="307"/>
        <end position="325"/>
    </location>
</feature>
<evidence type="ECO:0000256" key="2">
    <source>
        <dbReference type="ARBA" id="ARBA00008835"/>
    </source>
</evidence>
<dbReference type="PANTHER" id="PTHR30161:SF2">
    <property type="entry name" value="INVASION PROTEIN INVA"/>
    <property type="match status" value="1"/>
</dbReference>
<dbReference type="InterPro" id="IPR001712">
    <property type="entry name" value="T3SS_FHIPEP"/>
</dbReference>